<protein>
    <recommendedName>
        <fullName evidence="1">CHK kinase-like domain-containing protein</fullName>
    </recommendedName>
</protein>
<feature type="non-terminal residue" evidence="2">
    <location>
        <position position="1"/>
    </location>
</feature>
<dbReference type="PANTHER" id="PTHR11012">
    <property type="entry name" value="PROTEIN KINASE-LIKE DOMAIN-CONTAINING"/>
    <property type="match status" value="1"/>
</dbReference>
<dbReference type="SUPFAM" id="SSF56112">
    <property type="entry name" value="Protein kinase-like (PK-like)"/>
    <property type="match status" value="1"/>
</dbReference>
<dbReference type="InterPro" id="IPR015897">
    <property type="entry name" value="CHK_kinase-like"/>
</dbReference>
<dbReference type="Gene3D" id="3.90.1200.10">
    <property type="match status" value="1"/>
</dbReference>
<dbReference type="EMBL" id="GECZ01019413">
    <property type="protein sequence ID" value="JAS50356.1"/>
    <property type="molecule type" value="Transcribed_RNA"/>
</dbReference>
<proteinExistence type="predicted"/>
<dbReference type="InterPro" id="IPR011009">
    <property type="entry name" value="Kinase-like_dom_sf"/>
</dbReference>
<dbReference type="SMART" id="SM00587">
    <property type="entry name" value="CHK"/>
    <property type="match status" value="1"/>
</dbReference>
<sequence>NRIYCSVDASLDHLVERVVDPIVKKGKHVEVLNRFLDRIDDSVYNFMLDLVTPEEPLAVLCHGDFCRNNILFKYTDGKPNDVKFFDVATARYSSTMIDISFLLLMNSSPEFRQAHLEDLLTIYHKALSTAVPGTTVPSLEDIREEFTKKAIYGFIHCSFFLPIMFFDYNPFSDTELIVSVSQEKVAQDHVAVGGDAGTKLLSDLLEELIERGCLTLQHSFLKSR</sequence>
<reference evidence="2" key="1">
    <citation type="submission" date="2015-11" db="EMBL/GenBank/DDBJ databases">
        <title>De novo transcriptome assembly of four potential Pierce s Disease insect vectors from Arizona vineyards.</title>
        <authorList>
            <person name="Tassone E.E."/>
        </authorList>
    </citation>
    <scope>NUCLEOTIDE SEQUENCE</scope>
</reference>
<gene>
    <name evidence="2" type="ORF">g.23112</name>
</gene>
<feature type="domain" description="CHK kinase-like" evidence="1">
    <location>
        <begin position="9"/>
        <end position="133"/>
    </location>
</feature>
<evidence type="ECO:0000259" key="1">
    <source>
        <dbReference type="SMART" id="SM00587"/>
    </source>
</evidence>
<dbReference type="Pfam" id="PF02958">
    <property type="entry name" value="EcKL"/>
    <property type="match status" value="1"/>
</dbReference>
<organism evidence="2">
    <name type="scientific">Cuerna arida</name>
    <dbReference type="NCBI Taxonomy" id="1464854"/>
    <lineage>
        <taxon>Eukaryota</taxon>
        <taxon>Metazoa</taxon>
        <taxon>Ecdysozoa</taxon>
        <taxon>Arthropoda</taxon>
        <taxon>Hexapoda</taxon>
        <taxon>Insecta</taxon>
        <taxon>Pterygota</taxon>
        <taxon>Neoptera</taxon>
        <taxon>Paraneoptera</taxon>
        <taxon>Hemiptera</taxon>
        <taxon>Auchenorrhyncha</taxon>
        <taxon>Membracoidea</taxon>
        <taxon>Cicadellidae</taxon>
        <taxon>Cicadellinae</taxon>
        <taxon>Proconiini</taxon>
        <taxon>Cuerna</taxon>
    </lineage>
</organism>
<dbReference type="InterPro" id="IPR004119">
    <property type="entry name" value="EcKL"/>
</dbReference>
<accession>A0A1B6FJI3</accession>
<dbReference type="PANTHER" id="PTHR11012:SF30">
    <property type="entry name" value="PROTEIN KINASE-LIKE DOMAIN-CONTAINING"/>
    <property type="match status" value="1"/>
</dbReference>
<evidence type="ECO:0000313" key="2">
    <source>
        <dbReference type="EMBL" id="JAS50356.1"/>
    </source>
</evidence>
<name>A0A1B6FJI3_9HEMI</name>
<dbReference type="AlphaFoldDB" id="A0A1B6FJI3"/>